<evidence type="ECO:0000256" key="8">
    <source>
        <dbReference type="ARBA" id="ARBA00022842"/>
    </source>
</evidence>
<comment type="function">
    <text evidence="12">The RuvA-RuvB-RuvC complex processes Holliday junction (HJ) DNA during genetic recombination and DNA repair. Endonuclease that resolves HJ intermediates. Cleaves cruciform DNA by making single-stranded nicks across the HJ at symmetrical positions within the homologous arms, yielding a 5'-phosphate and a 3'-hydroxyl group; requires a central core of homology in the junction. The consensus cleavage sequence is 5'-(A/T)TT(C/G)-3'. Cleavage occurs on the 3'-side of the TT dinucleotide at the point of strand exchange. HJ branch migration catalyzed by RuvA-RuvB allows RuvC to scan DNA until it finds its consensus sequence, where it cleaves and resolves the cruciform DNA.</text>
</comment>
<comment type="catalytic activity">
    <reaction evidence="12">
        <text>Endonucleolytic cleavage at a junction such as a reciprocal single-stranded crossover between two homologous DNA duplexes (Holliday junction).</text>
        <dbReference type="EC" id="3.1.21.10"/>
    </reaction>
</comment>
<sequence length="206" mass="22239">MTRRILGIDPGLTRCGAGVIDVQRARRVGLVHVEVIRTPSDAELQPRLGLIGTAVERLLDEYEPDAVSIERVFAEQRNLNTVMGVAQVTGIVIREAHRRGIDAELHTPSEVKAAVSGYGNADKGQVQRMVQRILRLDTPPKPADAADALALAICAAWQSPAAQVRPERRTHGSGLGQATPSRGATPAQEAWLAAERAANSGRRRLR</sequence>
<dbReference type="RefSeq" id="WP_019617478.1">
    <property type="nucleotide sequence ID" value="NZ_JBHUNE010000008.1"/>
</dbReference>
<evidence type="ECO:0000256" key="6">
    <source>
        <dbReference type="ARBA" id="ARBA00022763"/>
    </source>
</evidence>
<feature type="active site" evidence="12">
    <location>
        <position position="9"/>
    </location>
</feature>
<dbReference type="InterPro" id="IPR020563">
    <property type="entry name" value="X-over_junc_endoDNase_Mg_BS"/>
</dbReference>
<feature type="active site" evidence="12">
    <location>
        <position position="144"/>
    </location>
</feature>
<name>A0ABW5UZR6_9MICO</name>
<feature type="binding site" evidence="12">
    <location>
        <position position="9"/>
    </location>
    <ligand>
        <name>Mg(2+)</name>
        <dbReference type="ChEBI" id="CHEBI:18420"/>
        <label>1</label>
    </ligand>
</feature>
<evidence type="ECO:0000256" key="12">
    <source>
        <dbReference type="HAMAP-Rule" id="MF_00034"/>
    </source>
</evidence>
<keyword evidence="3 12" id="KW-0540">Nuclease</keyword>
<feature type="region of interest" description="Disordered" evidence="14">
    <location>
        <begin position="162"/>
        <end position="206"/>
    </location>
</feature>
<dbReference type="InterPro" id="IPR012337">
    <property type="entry name" value="RNaseH-like_sf"/>
</dbReference>
<evidence type="ECO:0000256" key="7">
    <source>
        <dbReference type="ARBA" id="ARBA00022801"/>
    </source>
</evidence>
<keyword evidence="10 12" id="KW-0233">DNA recombination</keyword>
<evidence type="ECO:0000256" key="1">
    <source>
        <dbReference type="ARBA" id="ARBA00009518"/>
    </source>
</evidence>
<evidence type="ECO:0000313" key="15">
    <source>
        <dbReference type="EMBL" id="MFD2758940.1"/>
    </source>
</evidence>
<dbReference type="PRINTS" id="PR00696">
    <property type="entry name" value="RSOLVASERUVC"/>
</dbReference>
<feature type="active site" evidence="12">
    <location>
        <position position="70"/>
    </location>
</feature>
<dbReference type="SUPFAM" id="SSF53098">
    <property type="entry name" value="Ribonuclease H-like"/>
    <property type="match status" value="1"/>
</dbReference>
<keyword evidence="7 12" id="KW-0378">Hydrolase</keyword>
<gene>
    <name evidence="12 15" type="primary">ruvC</name>
    <name evidence="15" type="ORF">ACFSW7_11185</name>
</gene>
<dbReference type="PANTHER" id="PTHR30194:SF3">
    <property type="entry name" value="CROSSOVER JUNCTION ENDODEOXYRIBONUCLEASE RUVC"/>
    <property type="match status" value="1"/>
</dbReference>
<evidence type="ECO:0000256" key="5">
    <source>
        <dbReference type="ARBA" id="ARBA00022759"/>
    </source>
</evidence>
<evidence type="ECO:0000256" key="13">
    <source>
        <dbReference type="NCBIfam" id="TIGR00228"/>
    </source>
</evidence>
<dbReference type="CDD" id="cd16962">
    <property type="entry name" value="RuvC"/>
    <property type="match status" value="1"/>
</dbReference>
<evidence type="ECO:0000256" key="9">
    <source>
        <dbReference type="ARBA" id="ARBA00023125"/>
    </source>
</evidence>
<dbReference type="Proteomes" id="UP001597492">
    <property type="component" value="Unassembled WGS sequence"/>
</dbReference>
<evidence type="ECO:0000256" key="3">
    <source>
        <dbReference type="ARBA" id="ARBA00022722"/>
    </source>
</evidence>
<reference evidence="16" key="1">
    <citation type="journal article" date="2019" name="Int. J. Syst. Evol. Microbiol.">
        <title>The Global Catalogue of Microorganisms (GCM) 10K type strain sequencing project: providing services to taxonomists for standard genome sequencing and annotation.</title>
        <authorList>
            <consortium name="The Broad Institute Genomics Platform"/>
            <consortium name="The Broad Institute Genome Sequencing Center for Infectious Disease"/>
            <person name="Wu L."/>
            <person name="Ma J."/>
        </authorList>
    </citation>
    <scope>NUCLEOTIDE SEQUENCE [LARGE SCALE GENOMIC DNA]</scope>
    <source>
        <strain evidence="16">TISTR 1514</strain>
    </source>
</reference>
<dbReference type="HAMAP" id="MF_00034">
    <property type="entry name" value="RuvC"/>
    <property type="match status" value="1"/>
</dbReference>
<keyword evidence="5 12" id="KW-0255">Endonuclease</keyword>
<evidence type="ECO:0000256" key="14">
    <source>
        <dbReference type="SAM" id="MobiDB-lite"/>
    </source>
</evidence>
<feature type="binding site" evidence="12">
    <location>
        <position position="70"/>
    </location>
    <ligand>
        <name>Mg(2+)</name>
        <dbReference type="ChEBI" id="CHEBI:18420"/>
        <label>2</label>
    </ligand>
</feature>
<accession>A0ABW5UZR6</accession>
<comment type="subcellular location">
    <subcellularLocation>
        <location evidence="12">Cytoplasm</location>
    </subcellularLocation>
</comment>
<dbReference type="Gene3D" id="3.30.420.10">
    <property type="entry name" value="Ribonuclease H-like superfamily/Ribonuclease H"/>
    <property type="match status" value="1"/>
</dbReference>
<evidence type="ECO:0000256" key="4">
    <source>
        <dbReference type="ARBA" id="ARBA00022723"/>
    </source>
</evidence>
<comment type="subunit">
    <text evidence="12">Homodimer which binds Holliday junction (HJ) DNA. The HJ becomes 2-fold symmetrical on binding to RuvC with unstacked arms; it has a different conformation from HJ DNA in complex with RuvA. In the full resolvosome a probable DNA-RuvA(4)-RuvB(12)-RuvC(2) complex forms which resolves the HJ.</text>
</comment>
<feature type="compositionally biased region" description="Low complexity" evidence="14">
    <location>
        <begin position="187"/>
        <end position="198"/>
    </location>
</feature>
<dbReference type="EC" id="3.1.21.10" evidence="12 13"/>
<dbReference type="PROSITE" id="PS01321">
    <property type="entry name" value="RUVC"/>
    <property type="match status" value="1"/>
</dbReference>
<organism evidence="15 16">
    <name type="scientific">Gulosibacter faecalis</name>
    <dbReference type="NCBI Taxonomy" id="272240"/>
    <lineage>
        <taxon>Bacteria</taxon>
        <taxon>Bacillati</taxon>
        <taxon>Actinomycetota</taxon>
        <taxon>Actinomycetes</taxon>
        <taxon>Micrococcales</taxon>
        <taxon>Microbacteriaceae</taxon>
        <taxon>Gulosibacter</taxon>
    </lineage>
</organism>
<evidence type="ECO:0000256" key="10">
    <source>
        <dbReference type="ARBA" id="ARBA00023172"/>
    </source>
</evidence>
<evidence type="ECO:0000256" key="11">
    <source>
        <dbReference type="ARBA" id="ARBA00023204"/>
    </source>
</evidence>
<keyword evidence="9 12" id="KW-0238">DNA-binding</keyword>
<dbReference type="InterPro" id="IPR002176">
    <property type="entry name" value="X-over_junc_endoDNase_RuvC"/>
</dbReference>
<dbReference type="PANTHER" id="PTHR30194">
    <property type="entry name" value="CROSSOVER JUNCTION ENDODEOXYRIBONUCLEASE RUVC"/>
    <property type="match status" value="1"/>
</dbReference>
<dbReference type="EMBL" id="JBHUNE010000008">
    <property type="protein sequence ID" value="MFD2758940.1"/>
    <property type="molecule type" value="Genomic_DNA"/>
</dbReference>
<keyword evidence="4 12" id="KW-0479">Metal-binding</keyword>
<comment type="cofactor">
    <cofactor evidence="12">
        <name>Mg(2+)</name>
        <dbReference type="ChEBI" id="CHEBI:18420"/>
    </cofactor>
    <text evidence="12">Binds 2 Mg(2+) ion per subunit.</text>
</comment>
<comment type="caution">
    <text evidence="15">The sequence shown here is derived from an EMBL/GenBank/DDBJ whole genome shotgun (WGS) entry which is preliminary data.</text>
</comment>
<dbReference type="InterPro" id="IPR036397">
    <property type="entry name" value="RNaseH_sf"/>
</dbReference>
<keyword evidence="11 12" id="KW-0234">DNA repair</keyword>
<keyword evidence="8 12" id="KW-0460">Magnesium</keyword>
<keyword evidence="6 12" id="KW-0227">DNA damage</keyword>
<comment type="similarity">
    <text evidence="1 12">Belongs to the RuvC family.</text>
</comment>
<evidence type="ECO:0000313" key="16">
    <source>
        <dbReference type="Proteomes" id="UP001597492"/>
    </source>
</evidence>
<proteinExistence type="inferred from homology"/>
<dbReference type="Pfam" id="PF02075">
    <property type="entry name" value="RuvC"/>
    <property type="match status" value="1"/>
</dbReference>
<feature type="binding site" evidence="12">
    <location>
        <position position="144"/>
    </location>
    <ligand>
        <name>Mg(2+)</name>
        <dbReference type="ChEBI" id="CHEBI:18420"/>
        <label>1</label>
    </ligand>
</feature>
<evidence type="ECO:0000256" key="2">
    <source>
        <dbReference type="ARBA" id="ARBA00022490"/>
    </source>
</evidence>
<keyword evidence="16" id="KW-1185">Reference proteome</keyword>
<protein>
    <recommendedName>
        <fullName evidence="12 13">Crossover junction endodeoxyribonuclease RuvC</fullName>
        <ecNumber evidence="12 13">3.1.21.10</ecNumber>
    </recommendedName>
    <alternativeName>
        <fullName evidence="12">Holliday junction nuclease RuvC</fullName>
    </alternativeName>
    <alternativeName>
        <fullName evidence="12">Holliday junction resolvase RuvC</fullName>
    </alternativeName>
</protein>
<dbReference type="NCBIfam" id="TIGR00228">
    <property type="entry name" value="ruvC"/>
    <property type="match status" value="1"/>
</dbReference>
<keyword evidence="2 12" id="KW-0963">Cytoplasm</keyword>